<keyword evidence="2" id="KW-1185">Reference proteome</keyword>
<accession>A0A3R7CJ37</accession>
<dbReference type="STRING" id="79923.A0A3R7CJ37"/>
<dbReference type="Proteomes" id="UP000286415">
    <property type="component" value="Unassembled WGS sequence"/>
</dbReference>
<protein>
    <submittedName>
        <fullName evidence="1">Uncharacterized protein</fullName>
    </submittedName>
</protein>
<gene>
    <name evidence="1" type="ORF">CSKR_100051</name>
</gene>
<organism evidence="1 2">
    <name type="scientific">Clonorchis sinensis</name>
    <name type="common">Chinese liver fluke</name>
    <dbReference type="NCBI Taxonomy" id="79923"/>
    <lineage>
        <taxon>Eukaryota</taxon>
        <taxon>Metazoa</taxon>
        <taxon>Spiralia</taxon>
        <taxon>Lophotrochozoa</taxon>
        <taxon>Platyhelminthes</taxon>
        <taxon>Trematoda</taxon>
        <taxon>Digenea</taxon>
        <taxon>Opisthorchiida</taxon>
        <taxon>Opisthorchiata</taxon>
        <taxon>Opisthorchiidae</taxon>
        <taxon>Clonorchis</taxon>
    </lineage>
</organism>
<dbReference type="AlphaFoldDB" id="A0A3R7CJ37"/>
<reference evidence="1 2" key="2">
    <citation type="journal article" date="2021" name="Genomics">
        <title>High-quality reference genome for Clonorchis sinensis.</title>
        <authorList>
            <person name="Young N.D."/>
            <person name="Stroehlein A.J."/>
            <person name="Kinkar L."/>
            <person name="Wang T."/>
            <person name="Sohn W.M."/>
            <person name="Chang B.C.H."/>
            <person name="Kaur P."/>
            <person name="Weisz D."/>
            <person name="Dudchenko O."/>
            <person name="Aiden E.L."/>
            <person name="Korhonen P.K."/>
            <person name="Gasser R.B."/>
        </authorList>
    </citation>
    <scope>NUCLEOTIDE SEQUENCE [LARGE SCALE GENOMIC DNA]</scope>
    <source>
        <strain evidence="1">Cs-k2</strain>
    </source>
</reference>
<proteinExistence type="predicted"/>
<evidence type="ECO:0000313" key="1">
    <source>
        <dbReference type="EMBL" id="KAG5443822.1"/>
    </source>
</evidence>
<sequence>MAVSFLVIIEGPQSWNRYFGFRRKRVHHLTWLEYYTNEPESEGADKGFSISAALLTDANARKRLTRTVPIEREPELCKTLSVEFLPESRETRACVAAGYVKPDGLLLGSRKMASYMNSLSLARVNLSITASIFVTQELAGRNMCCAEDDKLLIWRFQLPRQGRHLFFITGTLVLELKHDTNMIQESGTSNAVLLMAVKETRTRHRHAGNVVEAFRQRFSVWKTPLQQMFLCWTQGGSVSRQAKMDQCGVTENDILLACPISSIHRYTGELNCIFDYFALLLSSDLGLPVLMREASAYAEECVFLLFQMFLTLFTVMRNVTGVLSGVQPTYYSKLDAATRKLVEFQIKPVARNIDNKGLKFKLFARLQAFLDEEKKARAPEKSKIAKNTKAQELSAKKHSAKEK</sequence>
<name>A0A3R7CJ37_CLOSI</name>
<evidence type="ECO:0000313" key="2">
    <source>
        <dbReference type="Proteomes" id="UP000286415"/>
    </source>
</evidence>
<comment type="caution">
    <text evidence="1">The sequence shown here is derived from an EMBL/GenBank/DDBJ whole genome shotgun (WGS) entry which is preliminary data.</text>
</comment>
<dbReference type="InParanoid" id="A0A3R7CJ37"/>
<reference evidence="1 2" key="1">
    <citation type="journal article" date="2018" name="Biotechnol. Adv.">
        <title>Improved genomic resources and new bioinformatic workflow for the carcinogenic parasite Clonorchis sinensis: Biotechnological implications.</title>
        <authorList>
            <person name="Wang D."/>
            <person name="Korhonen P.K."/>
            <person name="Gasser R.B."/>
            <person name="Young N.D."/>
        </authorList>
    </citation>
    <scope>NUCLEOTIDE SEQUENCE [LARGE SCALE GENOMIC DNA]</scope>
    <source>
        <strain evidence="1">Cs-k2</strain>
    </source>
</reference>
<dbReference type="EMBL" id="NIRI02000056">
    <property type="protein sequence ID" value="KAG5443822.1"/>
    <property type="molecule type" value="Genomic_DNA"/>
</dbReference>